<dbReference type="AlphaFoldDB" id="A0A812TDT5"/>
<dbReference type="Proteomes" id="UP000601435">
    <property type="component" value="Unassembled WGS sequence"/>
</dbReference>
<organism evidence="2 3">
    <name type="scientific">Symbiodinium necroappetens</name>
    <dbReference type="NCBI Taxonomy" id="1628268"/>
    <lineage>
        <taxon>Eukaryota</taxon>
        <taxon>Sar</taxon>
        <taxon>Alveolata</taxon>
        <taxon>Dinophyceae</taxon>
        <taxon>Suessiales</taxon>
        <taxon>Symbiodiniaceae</taxon>
        <taxon>Symbiodinium</taxon>
    </lineage>
</organism>
<feature type="transmembrane region" description="Helical" evidence="1">
    <location>
        <begin position="166"/>
        <end position="186"/>
    </location>
</feature>
<name>A0A812TDT5_9DINO</name>
<keyword evidence="1" id="KW-1133">Transmembrane helix</keyword>
<keyword evidence="1" id="KW-0472">Membrane</keyword>
<evidence type="ECO:0000256" key="1">
    <source>
        <dbReference type="SAM" id="Phobius"/>
    </source>
</evidence>
<evidence type="ECO:0000313" key="2">
    <source>
        <dbReference type="EMBL" id="CAE7531045.1"/>
    </source>
</evidence>
<feature type="non-terminal residue" evidence="2">
    <location>
        <position position="284"/>
    </location>
</feature>
<protein>
    <recommendedName>
        <fullName evidence="4">TRP C-terminal domain-containing protein</fullName>
    </recommendedName>
</protein>
<keyword evidence="3" id="KW-1185">Reference proteome</keyword>
<evidence type="ECO:0008006" key="4">
    <source>
        <dbReference type="Google" id="ProtNLM"/>
    </source>
</evidence>
<dbReference type="EMBL" id="CAJNJA010024713">
    <property type="protein sequence ID" value="CAE7531045.1"/>
    <property type="molecule type" value="Genomic_DNA"/>
</dbReference>
<proteinExistence type="predicted"/>
<accession>A0A812TDT5</accession>
<feature type="transmembrane region" description="Helical" evidence="1">
    <location>
        <begin position="92"/>
        <end position="115"/>
    </location>
</feature>
<comment type="caution">
    <text evidence="2">The sequence shown here is derived from an EMBL/GenBank/DDBJ whole genome shotgun (WGS) entry which is preliminary data.</text>
</comment>
<keyword evidence="1" id="KW-0812">Transmembrane</keyword>
<feature type="transmembrane region" description="Helical" evidence="1">
    <location>
        <begin position="16"/>
        <end position="37"/>
    </location>
</feature>
<sequence>MSLECVLAFFDFQPSLLNAHLVSAIMPLMLTVLLAIVRDPWMALVLGTNVFLPRFVAVFGKYLVMLRIRPENNIGGDARFEFLPKFGESSMCAISAVVCATLICATAGIAGWLLAVLRQSDAPPAHVQYLTLAYKTKYPAWEIEKLGRKMVLLYNKFALPTVLSPALQMEGIAVTLIISLALNGIFRPYKNKAWNWSEAGLLLVGLTMTSLTTCLLANDSHWARSQATQVVLIFVICCLASGISIAMAVLIFVSLVAERRERQAAKRLKEAEEAAGAKTASSQS</sequence>
<dbReference type="OrthoDB" id="421972at2759"/>
<evidence type="ECO:0000313" key="3">
    <source>
        <dbReference type="Proteomes" id="UP000601435"/>
    </source>
</evidence>
<feature type="transmembrane region" description="Helical" evidence="1">
    <location>
        <begin position="198"/>
        <end position="218"/>
    </location>
</feature>
<reference evidence="2" key="1">
    <citation type="submission" date="2021-02" db="EMBL/GenBank/DDBJ databases">
        <authorList>
            <person name="Dougan E. K."/>
            <person name="Rhodes N."/>
            <person name="Thang M."/>
            <person name="Chan C."/>
        </authorList>
    </citation>
    <scope>NUCLEOTIDE SEQUENCE</scope>
</reference>
<gene>
    <name evidence="2" type="ORF">SNEC2469_LOCUS15251</name>
</gene>
<feature type="transmembrane region" description="Helical" evidence="1">
    <location>
        <begin position="230"/>
        <end position="257"/>
    </location>
</feature>